<protein>
    <submittedName>
        <fullName evidence="2">Uncharacterized protein</fullName>
    </submittedName>
</protein>
<evidence type="ECO:0000313" key="2">
    <source>
        <dbReference type="EMBL" id="QDV38727.1"/>
    </source>
</evidence>
<feature type="compositionally biased region" description="Pro residues" evidence="1">
    <location>
        <begin position="61"/>
        <end position="71"/>
    </location>
</feature>
<dbReference type="RefSeq" id="WP_145277459.1">
    <property type="nucleotide sequence ID" value="NZ_CP036426.1"/>
</dbReference>
<dbReference type="Proteomes" id="UP000317835">
    <property type="component" value="Chromosome"/>
</dbReference>
<feature type="compositionally biased region" description="Basic and acidic residues" evidence="1">
    <location>
        <begin position="79"/>
        <end position="102"/>
    </location>
</feature>
<dbReference type="KEGG" id="tpla:ElP_66830"/>
<feature type="region of interest" description="Disordered" evidence="1">
    <location>
        <begin position="46"/>
        <end position="102"/>
    </location>
</feature>
<proteinExistence type="predicted"/>
<dbReference type="AlphaFoldDB" id="A0A518HCY8"/>
<gene>
    <name evidence="2" type="ORF">ElP_66830</name>
</gene>
<dbReference type="OrthoDB" id="292474at2"/>
<sequence>MATVDVECSECGAGLQVEESLVGSSMTCPKCKLPCVVERPGAYDLVDEPRARPGRSSAGPAPDPSPGPGPGRPRAASPRPEEPETQEQRKLRERMERWSDEG</sequence>
<dbReference type="EMBL" id="CP036426">
    <property type="protein sequence ID" value="QDV38727.1"/>
    <property type="molecule type" value="Genomic_DNA"/>
</dbReference>
<organism evidence="2 3">
    <name type="scientific">Tautonia plasticadhaerens</name>
    <dbReference type="NCBI Taxonomy" id="2527974"/>
    <lineage>
        <taxon>Bacteria</taxon>
        <taxon>Pseudomonadati</taxon>
        <taxon>Planctomycetota</taxon>
        <taxon>Planctomycetia</taxon>
        <taxon>Isosphaerales</taxon>
        <taxon>Isosphaeraceae</taxon>
        <taxon>Tautonia</taxon>
    </lineage>
</organism>
<evidence type="ECO:0000256" key="1">
    <source>
        <dbReference type="SAM" id="MobiDB-lite"/>
    </source>
</evidence>
<accession>A0A518HCY8</accession>
<keyword evidence="3" id="KW-1185">Reference proteome</keyword>
<evidence type="ECO:0000313" key="3">
    <source>
        <dbReference type="Proteomes" id="UP000317835"/>
    </source>
</evidence>
<reference evidence="2 3" key="1">
    <citation type="submission" date="2019-02" db="EMBL/GenBank/DDBJ databases">
        <title>Deep-cultivation of Planctomycetes and their phenomic and genomic characterization uncovers novel biology.</title>
        <authorList>
            <person name="Wiegand S."/>
            <person name="Jogler M."/>
            <person name="Boedeker C."/>
            <person name="Pinto D."/>
            <person name="Vollmers J."/>
            <person name="Rivas-Marin E."/>
            <person name="Kohn T."/>
            <person name="Peeters S.H."/>
            <person name="Heuer A."/>
            <person name="Rast P."/>
            <person name="Oberbeckmann S."/>
            <person name="Bunk B."/>
            <person name="Jeske O."/>
            <person name="Meyerdierks A."/>
            <person name="Storesund J.E."/>
            <person name="Kallscheuer N."/>
            <person name="Luecker S."/>
            <person name="Lage O.M."/>
            <person name="Pohl T."/>
            <person name="Merkel B.J."/>
            <person name="Hornburger P."/>
            <person name="Mueller R.-W."/>
            <person name="Bruemmer F."/>
            <person name="Labrenz M."/>
            <person name="Spormann A.M."/>
            <person name="Op den Camp H."/>
            <person name="Overmann J."/>
            <person name="Amann R."/>
            <person name="Jetten M.S.M."/>
            <person name="Mascher T."/>
            <person name="Medema M.H."/>
            <person name="Devos D.P."/>
            <person name="Kaster A.-K."/>
            <person name="Ovreas L."/>
            <person name="Rohde M."/>
            <person name="Galperin M.Y."/>
            <person name="Jogler C."/>
        </authorList>
    </citation>
    <scope>NUCLEOTIDE SEQUENCE [LARGE SCALE GENOMIC DNA]</scope>
    <source>
        <strain evidence="2 3">ElP</strain>
    </source>
</reference>
<name>A0A518HCY8_9BACT</name>